<dbReference type="GO" id="GO:0003676">
    <property type="term" value="F:nucleic acid binding"/>
    <property type="evidence" value="ECO:0007669"/>
    <property type="project" value="InterPro"/>
</dbReference>
<dbReference type="Proteomes" id="UP001172457">
    <property type="component" value="Chromosome 3"/>
</dbReference>
<dbReference type="AlphaFoldDB" id="A0AA38TI32"/>
<dbReference type="InterPro" id="IPR001584">
    <property type="entry name" value="Integrase_cat-core"/>
</dbReference>
<dbReference type="InterPro" id="IPR036875">
    <property type="entry name" value="Znf_CCHC_sf"/>
</dbReference>
<dbReference type="GO" id="GO:0015074">
    <property type="term" value="P:DNA integration"/>
    <property type="evidence" value="ECO:0007669"/>
    <property type="project" value="InterPro"/>
</dbReference>
<organism evidence="2 3">
    <name type="scientific">Centaurea solstitialis</name>
    <name type="common">yellow star-thistle</name>
    <dbReference type="NCBI Taxonomy" id="347529"/>
    <lineage>
        <taxon>Eukaryota</taxon>
        <taxon>Viridiplantae</taxon>
        <taxon>Streptophyta</taxon>
        <taxon>Embryophyta</taxon>
        <taxon>Tracheophyta</taxon>
        <taxon>Spermatophyta</taxon>
        <taxon>Magnoliopsida</taxon>
        <taxon>eudicotyledons</taxon>
        <taxon>Gunneridae</taxon>
        <taxon>Pentapetalae</taxon>
        <taxon>asterids</taxon>
        <taxon>campanulids</taxon>
        <taxon>Asterales</taxon>
        <taxon>Asteraceae</taxon>
        <taxon>Carduoideae</taxon>
        <taxon>Cardueae</taxon>
        <taxon>Centaureinae</taxon>
        <taxon>Centaurea</taxon>
    </lineage>
</organism>
<dbReference type="Gene3D" id="4.10.60.10">
    <property type="entry name" value="Zinc finger, CCHC-type"/>
    <property type="match status" value="1"/>
</dbReference>
<keyword evidence="3" id="KW-1185">Reference proteome</keyword>
<dbReference type="InterPro" id="IPR012337">
    <property type="entry name" value="RNaseH-like_sf"/>
</dbReference>
<dbReference type="GO" id="GO:0008270">
    <property type="term" value="F:zinc ion binding"/>
    <property type="evidence" value="ECO:0007669"/>
    <property type="project" value="InterPro"/>
</dbReference>
<feature type="domain" description="Integrase catalytic" evidence="1">
    <location>
        <begin position="148"/>
        <end position="263"/>
    </location>
</feature>
<dbReference type="SUPFAM" id="SSF57756">
    <property type="entry name" value="Retrovirus zinc finger-like domains"/>
    <property type="match status" value="1"/>
</dbReference>
<evidence type="ECO:0000259" key="1">
    <source>
        <dbReference type="PROSITE" id="PS50994"/>
    </source>
</evidence>
<dbReference type="InterPro" id="IPR036397">
    <property type="entry name" value="RNaseH_sf"/>
</dbReference>
<proteinExistence type="predicted"/>
<dbReference type="PANTHER" id="PTHR42648">
    <property type="entry name" value="TRANSPOSASE, PUTATIVE-RELATED"/>
    <property type="match status" value="1"/>
</dbReference>
<dbReference type="PANTHER" id="PTHR42648:SF28">
    <property type="entry name" value="TRANSPOSON-ENCODED PROTEIN WITH RIBONUCLEASE H-LIKE AND RETROVIRUS ZINC FINGER-LIKE DOMAINS"/>
    <property type="match status" value="1"/>
</dbReference>
<protein>
    <recommendedName>
        <fullName evidence="1">Integrase catalytic domain-containing protein</fullName>
    </recommendedName>
</protein>
<dbReference type="InterPro" id="IPR025724">
    <property type="entry name" value="GAG-pre-integrase_dom"/>
</dbReference>
<dbReference type="Pfam" id="PF13976">
    <property type="entry name" value="gag_pre-integrs"/>
    <property type="match status" value="1"/>
</dbReference>
<gene>
    <name evidence="2" type="ORF">OSB04_011987</name>
</gene>
<dbReference type="EMBL" id="JARYMX010000003">
    <property type="protein sequence ID" value="KAJ9557373.1"/>
    <property type="molecule type" value="Genomic_DNA"/>
</dbReference>
<reference evidence="2" key="1">
    <citation type="submission" date="2023-03" db="EMBL/GenBank/DDBJ databases">
        <title>Chromosome-scale reference genome and RAD-based genetic map of yellow starthistle (Centaurea solstitialis) reveal putative structural variation and QTLs associated with invader traits.</title>
        <authorList>
            <person name="Reatini B."/>
            <person name="Cang F.A."/>
            <person name="Jiang Q."/>
            <person name="Mckibben M.T.W."/>
            <person name="Barker M.S."/>
            <person name="Rieseberg L.H."/>
            <person name="Dlugosch K.M."/>
        </authorList>
    </citation>
    <scope>NUCLEOTIDE SEQUENCE</scope>
    <source>
        <strain evidence="2">CAN-66</strain>
        <tissue evidence="2">Leaf</tissue>
    </source>
</reference>
<sequence length="312" mass="35624">MGTSSEFCNLVRGRSFDRGSSSSGIARSRSKVKRKFCNYCHKKGHVIEECYKLKNKEKENAATKGKHVPGSPGILYGLKPLLLDGQTVTDDKASRLWHLQLGHMSFHGMSELSRRGLLGGDKVVELEFCEECVYGKQKRGRFMSGKHTTKGPLDYIHSDLRGTARVTSIGGASYMLTIIDDFSRKVWSFFLKHKGDIFSIFRYWKVIIEKQSGRERIDKGLEFCSEDFNAYCRKEGITRHRMVVHTSQQNGVAERMNRTILEKAEAASTTCFLINRLPSRAIEKKTPIELWSDVLEKKRIFAKDNYETNYGN</sequence>
<comment type="caution">
    <text evidence="2">The sequence shown here is derived from an EMBL/GenBank/DDBJ whole genome shotgun (WGS) entry which is preliminary data.</text>
</comment>
<dbReference type="Pfam" id="PF00665">
    <property type="entry name" value="rve"/>
    <property type="match status" value="1"/>
</dbReference>
<accession>A0AA38TI32</accession>
<dbReference type="InterPro" id="IPR039537">
    <property type="entry name" value="Retrotran_Ty1/copia-like"/>
</dbReference>
<name>A0AA38TI32_9ASTR</name>
<dbReference type="PROSITE" id="PS50994">
    <property type="entry name" value="INTEGRASE"/>
    <property type="match status" value="1"/>
</dbReference>
<dbReference type="SUPFAM" id="SSF53098">
    <property type="entry name" value="Ribonuclease H-like"/>
    <property type="match status" value="1"/>
</dbReference>
<dbReference type="Gene3D" id="3.30.420.10">
    <property type="entry name" value="Ribonuclease H-like superfamily/Ribonuclease H"/>
    <property type="match status" value="1"/>
</dbReference>
<evidence type="ECO:0000313" key="2">
    <source>
        <dbReference type="EMBL" id="KAJ9557373.1"/>
    </source>
</evidence>
<evidence type="ECO:0000313" key="3">
    <source>
        <dbReference type="Proteomes" id="UP001172457"/>
    </source>
</evidence>